<keyword evidence="3" id="KW-1185">Reference proteome</keyword>
<name>A0ABQ9SHR3_9PEZI</name>
<dbReference type="GeneID" id="85377489"/>
<dbReference type="RefSeq" id="XP_060347720.1">
    <property type="nucleotide sequence ID" value="XM_060493590.1"/>
</dbReference>
<reference evidence="2 3" key="1">
    <citation type="submission" date="2016-10" db="EMBL/GenBank/DDBJ databases">
        <title>The genome sequence of Colletotrichum fioriniae PJ7.</title>
        <authorList>
            <person name="Baroncelli R."/>
        </authorList>
    </citation>
    <scope>NUCLEOTIDE SEQUENCE [LARGE SCALE GENOMIC DNA]</scope>
    <source>
        <strain evidence="2 3">IMI 384185</strain>
    </source>
</reference>
<gene>
    <name evidence="2" type="ORF">CPAR01_09325</name>
</gene>
<evidence type="ECO:0000313" key="3">
    <source>
        <dbReference type="Proteomes" id="UP001241169"/>
    </source>
</evidence>
<comment type="caution">
    <text evidence="2">The sequence shown here is derived from an EMBL/GenBank/DDBJ whole genome shotgun (WGS) entry which is preliminary data.</text>
</comment>
<evidence type="ECO:0000256" key="1">
    <source>
        <dbReference type="SAM" id="MobiDB-lite"/>
    </source>
</evidence>
<dbReference type="EMBL" id="MOPA01000007">
    <property type="protein sequence ID" value="KAK1535783.1"/>
    <property type="molecule type" value="Genomic_DNA"/>
</dbReference>
<protein>
    <submittedName>
        <fullName evidence="2">Uncharacterized protein</fullName>
    </submittedName>
</protein>
<dbReference type="Proteomes" id="UP001241169">
    <property type="component" value="Unassembled WGS sequence"/>
</dbReference>
<feature type="compositionally biased region" description="Basic and acidic residues" evidence="1">
    <location>
        <begin position="147"/>
        <end position="172"/>
    </location>
</feature>
<organism evidence="2 3">
    <name type="scientific">Colletotrichum paranaense</name>
    <dbReference type="NCBI Taxonomy" id="1914294"/>
    <lineage>
        <taxon>Eukaryota</taxon>
        <taxon>Fungi</taxon>
        <taxon>Dikarya</taxon>
        <taxon>Ascomycota</taxon>
        <taxon>Pezizomycotina</taxon>
        <taxon>Sordariomycetes</taxon>
        <taxon>Hypocreomycetidae</taxon>
        <taxon>Glomerellales</taxon>
        <taxon>Glomerellaceae</taxon>
        <taxon>Colletotrichum</taxon>
        <taxon>Colletotrichum acutatum species complex</taxon>
    </lineage>
</organism>
<proteinExistence type="predicted"/>
<feature type="region of interest" description="Disordered" evidence="1">
    <location>
        <begin position="135"/>
        <end position="172"/>
    </location>
</feature>
<accession>A0ABQ9SHR3</accession>
<evidence type="ECO:0000313" key="2">
    <source>
        <dbReference type="EMBL" id="KAK1535783.1"/>
    </source>
</evidence>
<sequence length="318" mass="35055">MVRTLGNKLHTRAQHTVTPLSHLHARRNALNHSEKAAGWNSGPTLTLPNSTQTQSKQLAGLPTWTDKYIVTKLGDKWASPKLASHDVTPYPHHQRPHTTFTAYSPTVVTNAEQKEKEEAKNKSHKKGRTLGLDFHLELPCPPVNHPPEPRSDPKPGRDQPSSERKTKVCQPSKEELKSPVYLHCAPSVYVESNVYNATRYSSPFALLYAMLKILGYDGRTCNTLPQIPNSSSSMPLTLIIGRSSQSTPKNMDPRNDNTDGTYVSSQIIALARGRIATCEEHACIPATISRMPAHPQPCACAGLAKEIGLSSTRSYDLQ</sequence>